<keyword evidence="3" id="KW-1185">Reference proteome</keyword>
<proteinExistence type="predicted"/>
<reference evidence="2 3" key="2">
    <citation type="submission" date="2018-11" db="EMBL/GenBank/DDBJ databases">
        <authorList>
            <consortium name="Pathogen Informatics"/>
        </authorList>
    </citation>
    <scope>NUCLEOTIDE SEQUENCE [LARGE SCALE GENOMIC DNA]</scope>
</reference>
<evidence type="ECO:0000313" key="2">
    <source>
        <dbReference type="EMBL" id="VDM46135.1"/>
    </source>
</evidence>
<feature type="coiled-coil region" evidence="1">
    <location>
        <begin position="152"/>
        <end position="182"/>
    </location>
</feature>
<sequence length="254" mass="29329">MEHKKPHQNSTSSVGSSRPLNPLFCGEEEEILFTALLEKSFAFAVVTISLSITRRKMSSAGKDKTDEKAGIRQAAEEMVVQNTCRRYRIDALAEREADLLKKKREVDAEMRLAMCQVTAKEEQLSGLKQITELQRDKLNSMRHNMFAEQEKRVNLDREIKGAKEKLNQLRISERRKREQRENRVADITARLRCTPWAIKRQKALDTMNTLKKELEENVVQKKVLVDSVEEMKTLGKGMMFCRLACLEQIITCSR</sequence>
<evidence type="ECO:0000256" key="1">
    <source>
        <dbReference type="SAM" id="Coils"/>
    </source>
</evidence>
<evidence type="ECO:0000313" key="3">
    <source>
        <dbReference type="Proteomes" id="UP000050794"/>
    </source>
</evidence>
<accession>A0A183V244</accession>
<protein>
    <submittedName>
        <fullName evidence="4">Trichohyalin-like</fullName>
    </submittedName>
</protein>
<gene>
    <name evidence="2" type="ORF">TCNE_LOCUS14814</name>
</gene>
<dbReference type="WBParaSite" id="TCNE_0001481401-mRNA-1">
    <property type="protein sequence ID" value="TCNE_0001481401-mRNA-1"/>
    <property type="gene ID" value="TCNE_0001481401"/>
</dbReference>
<dbReference type="Proteomes" id="UP000050794">
    <property type="component" value="Unassembled WGS sequence"/>
</dbReference>
<name>A0A183V244_TOXCA</name>
<dbReference type="AlphaFoldDB" id="A0A183V244"/>
<organism evidence="3 4">
    <name type="scientific">Toxocara canis</name>
    <name type="common">Canine roundworm</name>
    <dbReference type="NCBI Taxonomy" id="6265"/>
    <lineage>
        <taxon>Eukaryota</taxon>
        <taxon>Metazoa</taxon>
        <taxon>Ecdysozoa</taxon>
        <taxon>Nematoda</taxon>
        <taxon>Chromadorea</taxon>
        <taxon>Rhabditida</taxon>
        <taxon>Spirurina</taxon>
        <taxon>Ascaridomorpha</taxon>
        <taxon>Ascaridoidea</taxon>
        <taxon>Toxocaridae</taxon>
        <taxon>Toxocara</taxon>
    </lineage>
</organism>
<keyword evidence="1" id="KW-0175">Coiled coil</keyword>
<evidence type="ECO:0000313" key="4">
    <source>
        <dbReference type="WBParaSite" id="TCNE_0001481401-mRNA-1"/>
    </source>
</evidence>
<reference evidence="4" key="1">
    <citation type="submission" date="2016-06" db="UniProtKB">
        <authorList>
            <consortium name="WormBaseParasite"/>
        </authorList>
    </citation>
    <scope>IDENTIFICATION</scope>
</reference>
<dbReference type="EMBL" id="UYWY01022467">
    <property type="protein sequence ID" value="VDM46135.1"/>
    <property type="molecule type" value="Genomic_DNA"/>
</dbReference>